<sequence>MIGLSKMVGGEITVSERLTYGGREKIPKKLVEASRKPIPVTVWNVTARCNLKCVHCYADAGAKKEGELTTEEAKEFIDDLAEMKVPVLLLSGGEPLMREDIFELIEHAKSKGLYVSLSTNGTLINDDVAGRLAELKVDYVGISIDGLPGTNDRFRGLRGAFDRALNGILNAKEAGLLTGIRFTVTRLNLREVPEVIDLLVEHEIPRFCLYHLVPSGRADFEIDIDFKERRNLMEWLFEKAIELRDSKEKTELLTTDNPADGVFFYLKLKEMDDSLAEDALRFLRYRGGDSSGFRIADVDMFGNVHPNQFWFDHTVGNIRERKFSDIWLNPEDELLIKLRKKTEYIRGRKCGSCRFKSVCGGFRLRAMRFGDLWGDDPSCYLYEEEIGLA</sequence>
<proteinExistence type="predicted"/>
<name>A0A0A7GHY1_GEOAI</name>
<gene>
    <name evidence="8" type="ORF">GACE_1532</name>
</gene>
<dbReference type="SFLD" id="SFLDS00029">
    <property type="entry name" value="Radical_SAM"/>
    <property type="match status" value="1"/>
</dbReference>
<keyword evidence="4" id="KW-0479">Metal-binding</keyword>
<dbReference type="HOGENOM" id="CLU_009273_4_0_2"/>
<evidence type="ECO:0000256" key="3">
    <source>
        <dbReference type="ARBA" id="ARBA00022691"/>
    </source>
</evidence>
<dbReference type="GO" id="GO:0046872">
    <property type="term" value="F:metal ion binding"/>
    <property type="evidence" value="ECO:0007669"/>
    <property type="project" value="UniProtKB-KW"/>
</dbReference>
<dbReference type="Pfam" id="PF04055">
    <property type="entry name" value="Radical_SAM"/>
    <property type="match status" value="1"/>
</dbReference>
<keyword evidence="5" id="KW-0408">Iron</keyword>
<evidence type="ECO:0000313" key="9">
    <source>
        <dbReference type="Proteomes" id="UP000030624"/>
    </source>
</evidence>
<dbReference type="InterPro" id="IPR007197">
    <property type="entry name" value="rSAM"/>
</dbReference>
<dbReference type="eggNOG" id="arCOG00938">
    <property type="taxonomic scope" value="Archaea"/>
</dbReference>
<dbReference type="STRING" id="565033.GACE_1532"/>
<dbReference type="InterPro" id="IPR050377">
    <property type="entry name" value="Radical_SAM_PqqE_MftC-like"/>
</dbReference>
<comment type="cofactor">
    <cofactor evidence="1">
        <name>[4Fe-4S] cluster</name>
        <dbReference type="ChEBI" id="CHEBI:49883"/>
    </cofactor>
</comment>
<dbReference type="KEGG" id="gac:GACE_1532"/>
<dbReference type="FunFam" id="3.20.20.70:FF:000188">
    <property type="entry name" value="Mycofactocin radical SAM maturase MftC"/>
    <property type="match status" value="1"/>
</dbReference>
<dbReference type="InterPro" id="IPR006638">
    <property type="entry name" value="Elp3/MiaA/NifB-like_rSAM"/>
</dbReference>
<dbReference type="PIRSF" id="PIRSF037420">
    <property type="entry name" value="PQQ_syn_pqqE"/>
    <property type="match status" value="1"/>
</dbReference>
<dbReference type="CDD" id="cd01335">
    <property type="entry name" value="Radical_SAM"/>
    <property type="match status" value="1"/>
</dbReference>
<keyword evidence="3" id="KW-0949">S-adenosyl-L-methionine</keyword>
<protein>
    <submittedName>
        <fullName evidence="8">Radical SAM domain heme biosynthesis protein</fullName>
    </submittedName>
</protein>
<keyword evidence="6" id="KW-0411">Iron-sulfur</keyword>
<dbReference type="PROSITE" id="PS51918">
    <property type="entry name" value="RADICAL_SAM"/>
    <property type="match status" value="1"/>
</dbReference>
<dbReference type="SMART" id="SM00729">
    <property type="entry name" value="Elp3"/>
    <property type="match status" value="1"/>
</dbReference>
<evidence type="ECO:0000256" key="4">
    <source>
        <dbReference type="ARBA" id="ARBA00022723"/>
    </source>
</evidence>
<evidence type="ECO:0000256" key="2">
    <source>
        <dbReference type="ARBA" id="ARBA00022485"/>
    </source>
</evidence>
<dbReference type="GO" id="GO:0051539">
    <property type="term" value="F:4 iron, 4 sulfur cluster binding"/>
    <property type="evidence" value="ECO:0007669"/>
    <property type="project" value="UniProtKB-KW"/>
</dbReference>
<accession>A0A0A7GHY1</accession>
<evidence type="ECO:0000313" key="8">
    <source>
        <dbReference type="EMBL" id="AIY90567.1"/>
    </source>
</evidence>
<dbReference type="SFLD" id="SFLDG01067">
    <property type="entry name" value="SPASM/twitch_domain_containing"/>
    <property type="match status" value="1"/>
</dbReference>
<dbReference type="PANTHER" id="PTHR11228:SF7">
    <property type="entry name" value="PQQA PEPTIDE CYCLASE"/>
    <property type="match status" value="1"/>
</dbReference>
<dbReference type="GO" id="GO:0003824">
    <property type="term" value="F:catalytic activity"/>
    <property type="evidence" value="ECO:0007669"/>
    <property type="project" value="InterPro"/>
</dbReference>
<dbReference type="InterPro" id="IPR058240">
    <property type="entry name" value="rSAM_sf"/>
</dbReference>
<dbReference type="InterPro" id="IPR013785">
    <property type="entry name" value="Aldolase_TIM"/>
</dbReference>
<dbReference type="SFLD" id="SFLDG01386">
    <property type="entry name" value="main_SPASM_domain-containing"/>
    <property type="match status" value="1"/>
</dbReference>
<feature type="domain" description="Radical SAM core" evidence="7">
    <location>
        <begin position="35"/>
        <end position="256"/>
    </location>
</feature>
<keyword evidence="2" id="KW-0004">4Fe-4S</keyword>
<dbReference type="Gene3D" id="3.20.20.70">
    <property type="entry name" value="Aldolase class I"/>
    <property type="match status" value="1"/>
</dbReference>
<organism evidence="8 9">
    <name type="scientific">Geoglobus acetivorans</name>
    <dbReference type="NCBI Taxonomy" id="565033"/>
    <lineage>
        <taxon>Archaea</taxon>
        <taxon>Methanobacteriati</taxon>
        <taxon>Methanobacteriota</taxon>
        <taxon>Archaeoglobi</taxon>
        <taxon>Archaeoglobales</taxon>
        <taxon>Archaeoglobaceae</taxon>
        <taxon>Geoglobus</taxon>
    </lineage>
</organism>
<evidence type="ECO:0000256" key="6">
    <source>
        <dbReference type="ARBA" id="ARBA00023014"/>
    </source>
</evidence>
<dbReference type="GeneID" id="24798114"/>
<evidence type="ECO:0000256" key="1">
    <source>
        <dbReference type="ARBA" id="ARBA00001966"/>
    </source>
</evidence>
<dbReference type="EMBL" id="CP009552">
    <property type="protein sequence ID" value="AIY90567.1"/>
    <property type="molecule type" value="Genomic_DNA"/>
</dbReference>
<reference evidence="8 9" key="1">
    <citation type="journal article" date="2015" name="Appl. Environ. Microbiol.">
        <title>The Geoglobus acetivorans genome: Fe(III) reduction, acetate utilization, autotrophic growth, and degradation of aromatic compounds in a hyperthermophilic archaeon.</title>
        <authorList>
            <person name="Mardanov A.V."/>
            <person name="Slododkina G.B."/>
            <person name="Slobodkin A.I."/>
            <person name="Beletsky A.V."/>
            <person name="Gavrilov S.N."/>
            <person name="Kublanov I.V."/>
            <person name="Bonch-Osmolovskaya E.A."/>
            <person name="Skryabin K.G."/>
            <person name="Ravin N.V."/>
        </authorList>
    </citation>
    <scope>NUCLEOTIDE SEQUENCE [LARGE SCALE GENOMIC DNA]</scope>
    <source>
        <strain evidence="8 9">SBH6</strain>
    </source>
</reference>
<dbReference type="CDD" id="cd21123">
    <property type="entry name" value="SPASM_MftC-like"/>
    <property type="match status" value="1"/>
</dbReference>
<evidence type="ECO:0000256" key="5">
    <source>
        <dbReference type="ARBA" id="ARBA00023004"/>
    </source>
</evidence>
<dbReference type="InterPro" id="IPR017200">
    <property type="entry name" value="PqqE-like"/>
</dbReference>
<dbReference type="GO" id="GO:0006783">
    <property type="term" value="P:heme biosynthetic process"/>
    <property type="evidence" value="ECO:0007669"/>
    <property type="project" value="TreeGrafter"/>
</dbReference>
<dbReference type="SUPFAM" id="SSF102114">
    <property type="entry name" value="Radical SAM enzymes"/>
    <property type="match status" value="1"/>
</dbReference>
<dbReference type="AlphaFoldDB" id="A0A0A7GHY1"/>
<dbReference type="RefSeq" id="WP_048092422.1">
    <property type="nucleotide sequence ID" value="NZ_CP009552.1"/>
</dbReference>
<dbReference type="Proteomes" id="UP000030624">
    <property type="component" value="Chromosome"/>
</dbReference>
<dbReference type="PANTHER" id="PTHR11228">
    <property type="entry name" value="RADICAL SAM DOMAIN PROTEIN"/>
    <property type="match status" value="1"/>
</dbReference>
<evidence type="ECO:0000259" key="7">
    <source>
        <dbReference type="PROSITE" id="PS51918"/>
    </source>
</evidence>